<evidence type="ECO:0000313" key="6">
    <source>
        <dbReference type="Proteomes" id="UP000039324"/>
    </source>
</evidence>
<reference evidence="4 6" key="1">
    <citation type="submission" date="2015-02" db="EMBL/GenBank/DDBJ databases">
        <authorList>
            <person name="Chooi Y.-H."/>
        </authorList>
    </citation>
    <scope>NUCLEOTIDE SEQUENCE [LARGE SCALE GENOMIC DNA]</scope>
    <source>
        <strain evidence="4">E3</strain>
    </source>
</reference>
<keyword evidence="5" id="KW-0496">Mitochondrion</keyword>
<dbReference type="EMBL" id="CDSF01000155">
    <property type="protein sequence ID" value="CEP03736.1"/>
    <property type="molecule type" value="Genomic_DNA"/>
</dbReference>
<evidence type="ECO:0000313" key="5">
    <source>
        <dbReference type="EMBL" id="SPQ99695.1"/>
    </source>
</evidence>
<dbReference type="Proteomes" id="UP000290189">
    <property type="component" value="Unassembled WGS sequence"/>
</dbReference>
<name>A0A0G4J8X6_PLABS</name>
<dbReference type="InterPro" id="IPR000922">
    <property type="entry name" value="Lectin_gal-bd_dom"/>
</dbReference>
<dbReference type="STRING" id="37360.A0A0G4J8X6"/>
<protein>
    <recommendedName>
        <fullName evidence="3">SUEL-type lectin domain-containing protein</fullName>
    </recommendedName>
</protein>
<organism evidence="4 6">
    <name type="scientific">Plasmodiophora brassicae</name>
    <name type="common">Clubroot disease agent</name>
    <dbReference type="NCBI Taxonomy" id="37360"/>
    <lineage>
        <taxon>Eukaryota</taxon>
        <taxon>Sar</taxon>
        <taxon>Rhizaria</taxon>
        <taxon>Endomyxa</taxon>
        <taxon>Phytomyxea</taxon>
        <taxon>Plasmodiophorida</taxon>
        <taxon>Plasmodiophoridae</taxon>
        <taxon>Plasmodiophora</taxon>
    </lineage>
</organism>
<proteinExistence type="predicted"/>
<dbReference type="EMBL" id="OVEO01000012">
    <property type="protein sequence ID" value="SPQ99695.1"/>
    <property type="molecule type" value="Genomic_DNA"/>
</dbReference>
<dbReference type="OrthoDB" id="1657402at2759"/>
<evidence type="ECO:0000256" key="1">
    <source>
        <dbReference type="SAM" id="MobiDB-lite"/>
    </source>
</evidence>
<dbReference type="AlphaFoldDB" id="A0A0G4J8X6"/>
<dbReference type="Proteomes" id="UP000039324">
    <property type="component" value="Unassembled WGS sequence"/>
</dbReference>
<geneLocation type="mitochondrion" evidence="5"/>
<accession>A0A0G4J8X6</accession>
<dbReference type="Gene3D" id="2.60.120.740">
    <property type="match status" value="1"/>
</dbReference>
<keyword evidence="2" id="KW-0732">Signal</keyword>
<dbReference type="GO" id="GO:0030246">
    <property type="term" value="F:carbohydrate binding"/>
    <property type="evidence" value="ECO:0007669"/>
    <property type="project" value="InterPro"/>
</dbReference>
<feature type="region of interest" description="Disordered" evidence="1">
    <location>
        <begin position="135"/>
        <end position="172"/>
    </location>
</feature>
<feature type="chain" id="PRO_5033223477" description="SUEL-type lectin domain-containing protein" evidence="2">
    <location>
        <begin position="27"/>
        <end position="172"/>
    </location>
</feature>
<feature type="signal peptide" evidence="2">
    <location>
        <begin position="1"/>
        <end position="26"/>
    </location>
</feature>
<dbReference type="PROSITE" id="PS50228">
    <property type="entry name" value="SUEL_LECTIN"/>
    <property type="match status" value="1"/>
</dbReference>
<gene>
    <name evidence="4" type="ORF">PBRA_003343</name>
    <name evidence="5" type="ORF">PLBR_LOCUS6910</name>
</gene>
<evidence type="ECO:0000313" key="7">
    <source>
        <dbReference type="Proteomes" id="UP000290189"/>
    </source>
</evidence>
<evidence type="ECO:0000313" key="4">
    <source>
        <dbReference type="EMBL" id="CEP03736.1"/>
    </source>
</evidence>
<evidence type="ECO:0000256" key="2">
    <source>
        <dbReference type="SAM" id="SignalP"/>
    </source>
</evidence>
<dbReference type="Pfam" id="PF02140">
    <property type="entry name" value="SUEL_Lectin"/>
    <property type="match status" value="1"/>
</dbReference>
<keyword evidence="6" id="KW-1185">Reference proteome</keyword>
<evidence type="ECO:0000259" key="3">
    <source>
        <dbReference type="PROSITE" id="PS50228"/>
    </source>
</evidence>
<dbReference type="InterPro" id="IPR043159">
    <property type="entry name" value="Lectin_gal-bd_sf"/>
</dbReference>
<feature type="domain" description="SUEL-type lectin" evidence="3">
    <location>
        <begin position="44"/>
        <end position="131"/>
    </location>
</feature>
<dbReference type="PROSITE" id="PS51257">
    <property type="entry name" value="PROKAR_LIPOPROTEIN"/>
    <property type="match status" value="1"/>
</dbReference>
<dbReference type="PANTHER" id="PTHR46780">
    <property type="entry name" value="PROTEIN EVA-1"/>
    <property type="match status" value="1"/>
</dbReference>
<reference evidence="5 7" key="2">
    <citation type="submission" date="2018-03" db="EMBL/GenBank/DDBJ databases">
        <authorList>
            <person name="Fogelqvist J."/>
        </authorList>
    </citation>
    <scope>NUCLEOTIDE SEQUENCE [LARGE SCALE GENOMIC DNA]</scope>
</reference>
<dbReference type="CDD" id="cd22842">
    <property type="entry name" value="Gal_Rha_Lectin_BGal"/>
    <property type="match status" value="1"/>
</dbReference>
<feature type="compositionally biased region" description="Polar residues" evidence="1">
    <location>
        <begin position="144"/>
        <end position="172"/>
    </location>
</feature>
<sequence length="172" mass="18168">MTRRPSSSPWSTMACMVAVLAGTCLASFHGNDTSLDPYLTVGAAPQGFVMDLSCQVSFTITNITFASYGTPVRHGPGNYTTGECHASNSERIVAQRCLRRAQCRIVSDNLVFNSDPCLDTKKKLVVVALCTPSGNGTAAPLASKNMTQEAPNVSDHSTLVSGSSTQPHSPSK</sequence>